<keyword evidence="4" id="KW-0333">Golgi apparatus</keyword>
<dbReference type="RefSeq" id="XP_005099213.1">
    <property type="nucleotide sequence ID" value="XM_005099156.3"/>
</dbReference>
<feature type="region of interest" description="Disordered" evidence="8">
    <location>
        <begin position="184"/>
        <end position="255"/>
    </location>
</feature>
<protein>
    <submittedName>
        <fullName evidence="11 12">Golgin subfamily A member 5</fullName>
    </submittedName>
</protein>
<feature type="compositionally biased region" description="Polar residues" evidence="8">
    <location>
        <begin position="207"/>
        <end position="217"/>
    </location>
</feature>
<dbReference type="InterPro" id="IPR019177">
    <property type="entry name" value="Golgin_subfamily_A_member_5"/>
</dbReference>
<sequence length="767" mass="85873">MSWFSAVTGKAEDFLNRLDKSAADVLHIDETEKVTPAPLKEPVLTESSFEPAFGKPLSPSQSVPSRLHSYKDEVDKSSSFVSAPIRSVAKVPAPVLPAASSSSPPSAPTTQTSGKTVKKKDSDDALFDFLNSKDASDSTKKRRTPVSSQHHSRQSSTSSIISSKSAKPDNLNISAVATVVEPTVAPSTTTKAPTAAADTADEDGNVQRDSPTNSHTSADVDVIADAMKESPVASDQSNPESDHAEVPTEQRDRQFSSLELENRLLRNEVASLNQEMASVIQRAKEAETELSRSKEKLHSQSNSAAMHDQLVRELQARESDLTEALNAKDSQLAVLRVRLDEADRKVSSREQNLEEVKLERERILRDHSDSSGLHGQALDSMKEKLEEVEAALRREQLAYKQAQQEAGERQSRLEQEQRSMAEAVKTAEKRLSEEKAKISELSGQLKAAKTTADSSRRELTDYKDKAARILQSKEKLIASLRDGAGPVGESGGVSSLEHESMRQERDMMREELQQTKLTVENLRMELQDVENQLQQDSDTSQETIRSLEDSLRDEKRRREDAENELLTQKQELQYSIEELHKQKTAFQTRINDRESEIEKLRNQLMTKSMSSSTEGELESRVRSLTESLIQKQTVLEALSTEKNSLVLQLERMEQQFRDMESAAPRPPAGTQMVAVNDHDDDVRHRLPMFLREVPSDHEMTRRMKRAANSIDGFSIRLGVFLRRYPMARVFVILYMALLHVWVLIVMMTYQPEIHGADSQPKPPSDDP</sequence>
<keyword evidence="6 9" id="KW-0472">Membrane</keyword>
<evidence type="ECO:0000256" key="2">
    <source>
        <dbReference type="ARBA" id="ARBA00022692"/>
    </source>
</evidence>
<evidence type="ECO:0000256" key="1">
    <source>
        <dbReference type="ARBA" id="ARBA00004409"/>
    </source>
</evidence>
<feature type="coiled-coil region" evidence="7">
    <location>
        <begin position="255"/>
        <end position="465"/>
    </location>
</feature>
<dbReference type="PANTHER" id="PTHR13815:SF7">
    <property type="entry name" value="GOLGIN SUBFAMILY A MEMBER 5"/>
    <property type="match status" value="1"/>
</dbReference>
<evidence type="ECO:0000313" key="13">
    <source>
        <dbReference type="RefSeq" id="XP_005099213.1"/>
    </source>
</evidence>
<evidence type="ECO:0000256" key="5">
    <source>
        <dbReference type="ARBA" id="ARBA00023054"/>
    </source>
</evidence>
<feature type="region of interest" description="Disordered" evidence="8">
    <location>
        <begin position="481"/>
        <end position="505"/>
    </location>
</feature>
<feature type="compositionally biased region" description="Low complexity" evidence="8">
    <location>
        <begin position="95"/>
        <end position="104"/>
    </location>
</feature>
<feature type="compositionally biased region" description="Basic and acidic residues" evidence="8">
    <location>
        <begin position="496"/>
        <end position="505"/>
    </location>
</feature>
<dbReference type="GeneID" id="101845925"/>
<evidence type="ECO:0000256" key="7">
    <source>
        <dbReference type="SAM" id="Coils"/>
    </source>
</evidence>
<dbReference type="RefSeq" id="XP_005099212.1">
    <property type="nucleotide sequence ID" value="XM_005099155.3"/>
</dbReference>
<proteinExistence type="predicted"/>
<organism evidence="10 11">
    <name type="scientific">Aplysia californica</name>
    <name type="common">California sea hare</name>
    <dbReference type="NCBI Taxonomy" id="6500"/>
    <lineage>
        <taxon>Eukaryota</taxon>
        <taxon>Metazoa</taxon>
        <taxon>Spiralia</taxon>
        <taxon>Lophotrochozoa</taxon>
        <taxon>Mollusca</taxon>
        <taxon>Gastropoda</taxon>
        <taxon>Heterobranchia</taxon>
        <taxon>Euthyneura</taxon>
        <taxon>Tectipleura</taxon>
        <taxon>Aplysiida</taxon>
        <taxon>Aplysioidea</taxon>
        <taxon>Aplysiidae</taxon>
        <taxon>Aplysia</taxon>
    </lineage>
</organism>
<dbReference type="RefSeq" id="XP_005099211.1">
    <property type="nucleotide sequence ID" value="XM_005099154.3"/>
</dbReference>
<name>A0ABM0JQJ3_APLCA</name>
<evidence type="ECO:0000256" key="3">
    <source>
        <dbReference type="ARBA" id="ARBA00022989"/>
    </source>
</evidence>
<gene>
    <name evidence="11 12 13" type="primary">LOC101845925</name>
</gene>
<feature type="region of interest" description="Disordered" evidence="8">
    <location>
        <begin position="35"/>
        <end position="73"/>
    </location>
</feature>
<feature type="compositionally biased region" description="Basic and acidic residues" evidence="8">
    <location>
        <begin position="240"/>
        <end position="255"/>
    </location>
</feature>
<dbReference type="PANTHER" id="PTHR13815">
    <property type="entry name" value="GOLGIN-84"/>
    <property type="match status" value="1"/>
</dbReference>
<feature type="compositionally biased region" description="Basic and acidic residues" evidence="8">
    <location>
        <begin position="545"/>
        <end position="560"/>
    </location>
</feature>
<feature type="compositionally biased region" description="Polar residues" evidence="8">
    <location>
        <begin position="531"/>
        <end position="544"/>
    </location>
</feature>
<feature type="compositionally biased region" description="Low complexity" evidence="8">
    <location>
        <begin position="154"/>
        <end position="165"/>
    </location>
</feature>
<feature type="coiled-coil region" evidence="7">
    <location>
        <begin position="635"/>
        <end position="662"/>
    </location>
</feature>
<keyword evidence="3 9" id="KW-1133">Transmembrane helix</keyword>
<feature type="region of interest" description="Disordered" evidence="8">
    <location>
        <begin position="95"/>
        <end position="168"/>
    </location>
</feature>
<evidence type="ECO:0000313" key="11">
    <source>
        <dbReference type="RefSeq" id="XP_005099211.1"/>
    </source>
</evidence>
<evidence type="ECO:0000256" key="9">
    <source>
        <dbReference type="SAM" id="Phobius"/>
    </source>
</evidence>
<keyword evidence="2 9" id="KW-0812">Transmembrane</keyword>
<accession>A0ABM0JQJ3</accession>
<evidence type="ECO:0000256" key="4">
    <source>
        <dbReference type="ARBA" id="ARBA00023034"/>
    </source>
</evidence>
<reference evidence="11 12" key="1">
    <citation type="submission" date="2025-05" db="UniProtKB">
        <authorList>
            <consortium name="RefSeq"/>
        </authorList>
    </citation>
    <scope>IDENTIFICATION</scope>
</reference>
<keyword evidence="5 7" id="KW-0175">Coiled coil</keyword>
<feature type="region of interest" description="Disordered" evidence="8">
    <location>
        <begin position="531"/>
        <end position="561"/>
    </location>
</feature>
<evidence type="ECO:0000256" key="8">
    <source>
        <dbReference type="SAM" id="MobiDB-lite"/>
    </source>
</evidence>
<feature type="transmembrane region" description="Helical" evidence="9">
    <location>
        <begin position="729"/>
        <end position="749"/>
    </location>
</feature>
<feature type="compositionally biased region" description="Low complexity" evidence="8">
    <location>
        <begin position="184"/>
        <end position="198"/>
    </location>
</feature>
<dbReference type="Proteomes" id="UP000694888">
    <property type="component" value="Unplaced"/>
</dbReference>
<comment type="subcellular location">
    <subcellularLocation>
        <location evidence="1">Golgi apparatus membrane</location>
        <topology evidence="1">Single-pass type IV membrane protein</topology>
    </subcellularLocation>
</comment>
<dbReference type="Pfam" id="PF09787">
    <property type="entry name" value="Golgin_A5"/>
    <property type="match status" value="1"/>
</dbReference>
<evidence type="ECO:0000313" key="12">
    <source>
        <dbReference type="RefSeq" id="XP_005099212.1"/>
    </source>
</evidence>
<keyword evidence="10" id="KW-1185">Reference proteome</keyword>
<evidence type="ECO:0000256" key="6">
    <source>
        <dbReference type="ARBA" id="ARBA00023136"/>
    </source>
</evidence>
<evidence type="ECO:0000313" key="10">
    <source>
        <dbReference type="Proteomes" id="UP000694888"/>
    </source>
</evidence>